<proteinExistence type="predicted"/>
<dbReference type="Gene3D" id="3.80.10.10">
    <property type="entry name" value="Ribonuclease Inhibitor"/>
    <property type="match status" value="1"/>
</dbReference>
<dbReference type="SUPFAM" id="SSF52058">
    <property type="entry name" value="L domain-like"/>
    <property type="match status" value="1"/>
</dbReference>
<dbReference type="InterPro" id="IPR032675">
    <property type="entry name" value="LRR_dom_sf"/>
</dbReference>
<sequence>MHDLVRSMSLKITKGKNVVISGFDLKEIPNEGEWTKDPEKLPNSVSNLENLKALNLRYYWTLVYIPDLGKLKKLREFDLSGTGIKKVPQGMEELVNLRSLSLIEMDCLVILPEGLFLNFQLLQYLRLPFQIKAPAEEISSGVNKYYGPGFMYEANRNELILHQCDLKNEEKDDFRLENCEGLSNSLLDDFPRMNKPSSLKVLKISKCGEVECCLTNKQFLTANQELESRFLSLSNLEEIKLIELQNFIGLIQNIGAAIEPPLPQAAVFSSLQSLSIWGVTK</sequence>
<gene>
    <name evidence="1" type="ORF">CDL12_02666</name>
</gene>
<comment type="caution">
    <text evidence="1">The sequence shown here is derived from an EMBL/GenBank/DDBJ whole genome shotgun (WGS) entry which is preliminary data.</text>
</comment>
<organism evidence="1 2">
    <name type="scientific">Handroanthus impetiginosus</name>
    <dbReference type="NCBI Taxonomy" id="429701"/>
    <lineage>
        <taxon>Eukaryota</taxon>
        <taxon>Viridiplantae</taxon>
        <taxon>Streptophyta</taxon>
        <taxon>Embryophyta</taxon>
        <taxon>Tracheophyta</taxon>
        <taxon>Spermatophyta</taxon>
        <taxon>Magnoliopsida</taxon>
        <taxon>eudicotyledons</taxon>
        <taxon>Gunneridae</taxon>
        <taxon>Pentapetalae</taxon>
        <taxon>asterids</taxon>
        <taxon>lamiids</taxon>
        <taxon>Lamiales</taxon>
        <taxon>Bignoniaceae</taxon>
        <taxon>Crescentiina</taxon>
        <taxon>Tabebuia alliance</taxon>
        <taxon>Handroanthus</taxon>
    </lineage>
</organism>
<name>A0A2G9I4C1_9LAMI</name>
<dbReference type="PANTHER" id="PTHR47186">
    <property type="entry name" value="LEUCINE-RICH REPEAT-CONTAINING PROTEIN 57"/>
    <property type="match status" value="1"/>
</dbReference>
<dbReference type="Proteomes" id="UP000231279">
    <property type="component" value="Unassembled WGS sequence"/>
</dbReference>
<dbReference type="PANTHER" id="PTHR47186:SF20">
    <property type="entry name" value="DISEASE RESISTANCE PROTEIN RPS5-LIKE"/>
    <property type="match status" value="1"/>
</dbReference>
<keyword evidence="2" id="KW-1185">Reference proteome</keyword>
<evidence type="ECO:0000313" key="1">
    <source>
        <dbReference type="EMBL" id="PIN24603.1"/>
    </source>
</evidence>
<accession>A0A2G9I4C1</accession>
<dbReference type="OrthoDB" id="1926275at2759"/>
<protein>
    <submittedName>
        <fullName evidence="1">Uncharacterized protein</fullName>
    </submittedName>
</protein>
<dbReference type="STRING" id="429701.A0A2G9I4C1"/>
<evidence type="ECO:0000313" key="2">
    <source>
        <dbReference type="Proteomes" id="UP000231279"/>
    </source>
</evidence>
<dbReference type="AlphaFoldDB" id="A0A2G9I4C1"/>
<reference evidence="2" key="1">
    <citation type="journal article" date="2018" name="Gigascience">
        <title>Genome assembly of the Pink Ipe (Handroanthus impetiginosus, Bignoniaceae), a highly valued, ecologically keystone Neotropical timber forest tree.</title>
        <authorList>
            <person name="Silva-Junior O.B."/>
            <person name="Grattapaglia D."/>
            <person name="Novaes E."/>
            <person name="Collevatti R.G."/>
        </authorList>
    </citation>
    <scope>NUCLEOTIDE SEQUENCE [LARGE SCALE GENOMIC DNA]</scope>
    <source>
        <strain evidence="2">cv. UFG-1</strain>
    </source>
</reference>
<dbReference type="EMBL" id="NKXS01000389">
    <property type="protein sequence ID" value="PIN24603.1"/>
    <property type="molecule type" value="Genomic_DNA"/>
</dbReference>